<gene>
    <name evidence="1" type="ORF">M0R45_034439</name>
</gene>
<sequence length="221" mass="25344">MGMAPENLFPVRSSAIDIVQLCKEGATSPERWLLRNLNHSSCGSWEHRALGISPDRLLWDRSRIISCWQPVQSEGIFPDKLFLERSRIKRYLLVKEGGIVPFRLFLERSRKDARPMFEGIGPENLLPANSFKCDRFPIDIGSGPEILLLLRYKLCKCERLPIDVGNGPEIELSLRFKICKRERFPIDMGSGPWIELWLRSNVSKFERLPIDVGSGPEIELP</sequence>
<evidence type="ECO:0000313" key="1">
    <source>
        <dbReference type="EMBL" id="KAK9910480.1"/>
    </source>
</evidence>
<dbReference type="AlphaFoldDB" id="A0AAW1VVK4"/>
<proteinExistence type="predicted"/>
<reference evidence="1 2" key="1">
    <citation type="journal article" date="2023" name="G3 (Bethesda)">
        <title>A chromosome-length genome assembly and annotation of blackberry (Rubus argutus, cv. 'Hillquist').</title>
        <authorList>
            <person name="Bruna T."/>
            <person name="Aryal R."/>
            <person name="Dudchenko O."/>
            <person name="Sargent D.J."/>
            <person name="Mead D."/>
            <person name="Buti M."/>
            <person name="Cavallini A."/>
            <person name="Hytonen T."/>
            <person name="Andres J."/>
            <person name="Pham M."/>
            <person name="Weisz D."/>
            <person name="Mascagni F."/>
            <person name="Usai G."/>
            <person name="Natali L."/>
            <person name="Bassil N."/>
            <person name="Fernandez G.E."/>
            <person name="Lomsadze A."/>
            <person name="Armour M."/>
            <person name="Olukolu B."/>
            <person name="Poorten T."/>
            <person name="Britton C."/>
            <person name="Davik J."/>
            <person name="Ashrafi H."/>
            <person name="Aiden E.L."/>
            <person name="Borodovsky M."/>
            <person name="Worthington M."/>
        </authorList>
    </citation>
    <scope>NUCLEOTIDE SEQUENCE [LARGE SCALE GENOMIC DNA]</scope>
    <source>
        <strain evidence="1">PI 553951</strain>
    </source>
</reference>
<dbReference type="Proteomes" id="UP001457282">
    <property type="component" value="Unassembled WGS sequence"/>
</dbReference>
<keyword evidence="2" id="KW-1185">Reference proteome</keyword>
<evidence type="ECO:0000313" key="2">
    <source>
        <dbReference type="Proteomes" id="UP001457282"/>
    </source>
</evidence>
<dbReference type="EMBL" id="JBEDUW010000007">
    <property type="protein sequence ID" value="KAK9910480.1"/>
    <property type="molecule type" value="Genomic_DNA"/>
</dbReference>
<organism evidence="1 2">
    <name type="scientific">Rubus argutus</name>
    <name type="common">Southern blackberry</name>
    <dbReference type="NCBI Taxonomy" id="59490"/>
    <lineage>
        <taxon>Eukaryota</taxon>
        <taxon>Viridiplantae</taxon>
        <taxon>Streptophyta</taxon>
        <taxon>Embryophyta</taxon>
        <taxon>Tracheophyta</taxon>
        <taxon>Spermatophyta</taxon>
        <taxon>Magnoliopsida</taxon>
        <taxon>eudicotyledons</taxon>
        <taxon>Gunneridae</taxon>
        <taxon>Pentapetalae</taxon>
        <taxon>rosids</taxon>
        <taxon>fabids</taxon>
        <taxon>Rosales</taxon>
        <taxon>Rosaceae</taxon>
        <taxon>Rosoideae</taxon>
        <taxon>Rosoideae incertae sedis</taxon>
        <taxon>Rubus</taxon>
    </lineage>
</organism>
<comment type="caution">
    <text evidence="1">The sequence shown here is derived from an EMBL/GenBank/DDBJ whole genome shotgun (WGS) entry which is preliminary data.</text>
</comment>
<accession>A0AAW1VVK4</accession>
<name>A0AAW1VVK4_RUBAR</name>
<protein>
    <submittedName>
        <fullName evidence="1">Uncharacterized protein</fullName>
    </submittedName>
</protein>